<dbReference type="OrthoDB" id="197849at2157"/>
<dbReference type="RefSeq" id="WP_198061166.1">
    <property type="nucleotide sequence ID" value="NZ_CP065856.1"/>
</dbReference>
<reference evidence="2 3" key="1">
    <citation type="submission" date="2020-12" db="EMBL/GenBank/DDBJ databases">
        <title>Halosimplex halophilum sp. nov. and Halosimplex salinum sp. nov., two new members of the genus Halosimplex.</title>
        <authorList>
            <person name="Cui H.L."/>
        </authorList>
    </citation>
    <scope>NUCLEOTIDE SEQUENCE [LARGE SCALE GENOMIC DNA]</scope>
    <source>
        <strain evidence="2 3">YGH94</strain>
    </source>
</reference>
<evidence type="ECO:0000256" key="1">
    <source>
        <dbReference type="SAM" id="MobiDB-lite"/>
    </source>
</evidence>
<organism evidence="2 3">
    <name type="scientific">Halosimplex litoreum</name>
    <dbReference type="NCBI Taxonomy" id="1198301"/>
    <lineage>
        <taxon>Archaea</taxon>
        <taxon>Methanobacteriati</taxon>
        <taxon>Methanobacteriota</taxon>
        <taxon>Stenosarchaea group</taxon>
        <taxon>Halobacteria</taxon>
        <taxon>Halobacteriales</taxon>
        <taxon>Haloarculaceae</taxon>
        <taxon>Halosimplex</taxon>
    </lineage>
</organism>
<protein>
    <submittedName>
        <fullName evidence="2">Uncharacterized protein</fullName>
    </submittedName>
</protein>
<dbReference type="KEGG" id="hlt:I7X12_16700"/>
<dbReference type="GeneID" id="60590167"/>
<name>A0A7T3FX56_9EURY</name>
<evidence type="ECO:0000313" key="3">
    <source>
        <dbReference type="Proteomes" id="UP000595001"/>
    </source>
</evidence>
<sequence>MPDRKEGRDKQARDRENRQRRREIIEELERWEETEPPLDDSELDELDAELASVTFPATGADVVEAVGDRAIDSAEGTHDVAELVPRTETDTYEGPEAVRARVQRPTVAAAMKRVVEAADDHQSAEFGSSQYEAYERTLRELKAIDADDDDEGVEVIADWLVERIRERETLPGSRDVRRRAADFCRSNDYEVRNDEWLGV</sequence>
<gene>
    <name evidence="2" type="ORF">I7X12_16700</name>
</gene>
<keyword evidence="3" id="KW-1185">Reference proteome</keyword>
<evidence type="ECO:0000313" key="2">
    <source>
        <dbReference type="EMBL" id="QPV62361.1"/>
    </source>
</evidence>
<dbReference type="Pfam" id="PF19102">
    <property type="entry name" value="DUF5789"/>
    <property type="match status" value="1"/>
</dbReference>
<proteinExistence type="predicted"/>
<dbReference type="Proteomes" id="UP000595001">
    <property type="component" value="Chromosome"/>
</dbReference>
<feature type="region of interest" description="Disordered" evidence="1">
    <location>
        <begin position="1"/>
        <end position="20"/>
    </location>
</feature>
<dbReference type="AlphaFoldDB" id="A0A7T3FX56"/>
<dbReference type="EMBL" id="CP065856">
    <property type="protein sequence ID" value="QPV62361.1"/>
    <property type="molecule type" value="Genomic_DNA"/>
</dbReference>
<accession>A0A7T3FX56</accession>
<dbReference type="InterPro" id="IPR043899">
    <property type="entry name" value="DUF5789"/>
</dbReference>